<evidence type="ECO:0000313" key="1">
    <source>
        <dbReference type="Proteomes" id="UP000504621"/>
    </source>
</evidence>
<organism evidence="1 2">
    <name type="scientific">Herrania umbratica</name>
    <dbReference type="NCBI Taxonomy" id="108875"/>
    <lineage>
        <taxon>Eukaryota</taxon>
        <taxon>Viridiplantae</taxon>
        <taxon>Streptophyta</taxon>
        <taxon>Embryophyta</taxon>
        <taxon>Tracheophyta</taxon>
        <taxon>Spermatophyta</taxon>
        <taxon>Magnoliopsida</taxon>
        <taxon>eudicotyledons</taxon>
        <taxon>Gunneridae</taxon>
        <taxon>Pentapetalae</taxon>
        <taxon>rosids</taxon>
        <taxon>malvids</taxon>
        <taxon>Malvales</taxon>
        <taxon>Malvaceae</taxon>
        <taxon>Byttnerioideae</taxon>
        <taxon>Herrania</taxon>
    </lineage>
</organism>
<dbReference type="PANTHER" id="PTHR12774:SF2">
    <property type="entry name" value="PEROXISOMAL BIOGENESIS FACTOR 19"/>
    <property type="match status" value="1"/>
</dbReference>
<dbReference type="GO" id="GO:0045046">
    <property type="term" value="P:protein import into peroxisome membrane"/>
    <property type="evidence" value="ECO:0007669"/>
    <property type="project" value="TreeGrafter"/>
</dbReference>
<dbReference type="GO" id="GO:0005778">
    <property type="term" value="C:peroxisomal membrane"/>
    <property type="evidence" value="ECO:0007669"/>
    <property type="project" value="TreeGrafter"/>
</dbReference>
<keyword evidence="1" id="KW-1185">Reference proteome</keyword>
<name>A0A6J0ZYK8_9ROSI</name>
<dbReference type="GO" id="GO:0033328">
    <property type="term" value="F:peroxisome membrane targeting sequence binding"/>
    <property type="evidence" value="ECO:0007669"/>
    <property type="project" value="TreeGrafter"/>
</dbReference>
<dbReference type="Pfam" id="PF04614">
    <property type="entry name" value="Pex19"/>
    <property type="match status" value="1"/>
</dbReference>
<dbReference type="RefSeq" id="XP_021279661.1">
    <property type="nucleotide sequence ID" value="XM_021423986.1"/>
</dbReference>
<dbReference type="GeneID" id="110413222"/>
<accession>A0A6J0ZYK8</accession>
<dbReference type="PANTHER" id="PTHR12774">
    <property type="entry name" value="PEROXISOMAL BIOGENESIS FACTOR 19"/>
    <property type="match status" value="1"/>
</dbReference>
<dbReference type="AlphaFoldDB" id="A0A6J0ZYK8"/>
<dbReference type="Proteomes" id="UP000504621">
    <property type="component" value="Unplaced"/>
</dbReference>
<sequence>MESIVETMMQQLLSKEILYEPMKEIGERYPQWLEEHKASLSKEEYERYSHQHELIKELNGVYENEPNNFTRIVDLMQKMQECGQPPNDIVQELAPEFDFSNLGQLSPEMQESPQNCCIM</sequence>
<dbReference type="Gene3D" id="1.20.120.900">
    <property type="entry name" value="Pex19, mPTS binding domain"/>
    <property type="match status" value="1"/>
</dbReference>
<gene>
    <name evidence="2" type="primary">LOC110413222</name>
</gene>
<evidence type="ECO:0000313" key="2">
    <source>
        <dbReference type="RefSeq" id="XP_021279661.1"/>
    </source>
</evidence>
<protein>
    <submittedName>
        <fullName evidence="2">Peroxisome biogenesis protein 19-2-like</fullName>
    </submittedName>
</protein>
<dbReference type="OrthoDB" id="21292at2759"/>
<dbReference type="InterPro" id="IPR006708">
    <property type="entry name" value="Pex19"/>
</dbReference>
<reference evidence="2" key="1">
    <citation type="submission" date="2025-08" db="UniProtKB">
        <authorList>
            <consortium name="RefSeq"/>
        </authorList>
    </citation>
    <scope>IDENTIFICATION</scope>
    <source>
        <tissue evidence="2">Leaf</tissue>
    </source>
</reference>
<proteinExistence type="predicted"/>
<dbReference type="InterPro" id="IPR038322">
    <property type="entry name" value="Pex19_C_sf"/>
</dbReference>